<gene>
    <name evidence="5" type="ORF">FSB_LOCUS29330</name>
</gene>
<reference evidence="5" key="1">
    <citation type="submission" date="2018-02" db="EMBL/GenBank/DDBJ databases">
        <authorList>
            <person name="Cohen D.B."/>
            <person name="Kent A.D."/>
        </authorList>
    </citation>
    <scope>NUCLEOTIDE SEQUENCE</scope>
</reference>
<dbReference type="Pfam" id="PF25597">
    <property type="entry name" value="SH3_retrovirus"/>
    <property type="match status" value="1"/>
</dbReference>
<protein>
    <recommendedName>
        <fullName evidence="4">Integrase catalytic domain-containing protein</fullName>
    </recommendedName>
</protein>
<dbReference type="PROSITE" id="PS50994">
    <property type="entry name" value="INTEGRASE"/>
    <property type="match status" value="1"/>
</dbReference>
<feature type="transmembrane region" description="Helical" evidence="3">
    <location>
        <begin position="157"/>
        <end position="190"/>
    </location>
</feature>
<dbReference type="GO" id="GO:0004190">
    <property type="term" value="F:aspartic-type endopeptidase activity"/>
    <property type="evidence" value="ECO:0007669"/>
    <property type="project" value="UniProtKB-KW"/>
</dbReference>
<organism evidence="5">
    <name type="scientific">Fagus sylvatica</name>
    <name type="common">Beechnut</name>
    <dbReference type="NCBI Taxonomy" id="28930"/>
    <lineage>
        <taxon>Eukaryota</taxon>
        <taxon>Viridiplantae</taxon>
        <taxon>Streptophyta</taxon>
        <taxon>Embryophyta</taxon>
        <taxon>Tracheophyta</taxon>
        <taxon>Spermatophyta</taxon>
        <taxon>Magnoliopsida</taxon>
        <taxon>eudicotyledons</taxon>
        <taxon>Gunneridae</taxon>
        <taxon>Pentapetalae</taxon>
        <taxon>rosids</taxon>
        <taxon>fabids</taxon>
        <taxon>Fagales</taxon>
        <taxon>Fagaceae</taxon>
        <taxon>Fagus</taxon>
    </lineage>
</organism>
<proteinExistence type="predicted"/>
<evidence type="ECO:0000259" key="4">
    <source>
        <dbReference type="PROSITE" id="PS50994"/>
    </source>
</evidence>
<evidence type="ECO:0000256" key="3">
    <source>
        <dbReference type="SAM" id="Phobius"/>
    </source>
</evidence>
<evidence type="ECO:0000313" key="5">
    <source>
        <dbReference type="EMBL" id="SPD01448.1"/>
    </source>
</evidence>
<keyword evidence="1" id="KW-0645">Protease</keyword>
<dbReference type="InterPro" id="IPR025724">
    <property type="entry name" value="GAG-pre-integrase_dom"/>
</dbReference>
<feature type="transmembrane region" description="Helical" evidence="3">
    <location>
        <begin position="256"/>
        <end position="277"/>
    </location>
</feature>
<dbReference type="InterPro" id="IPR001584">
    <property type="entry name" value="Integrase_cat-core"/>
</dbReference>
<evidence type="ECO:0000256" key="2">
    <source>
        <dbReference type="SAM" id="MobiDB-lite"/>
    </source>
</evidence>
<feature type="region of interest" description="Disordered" evidence="2">
    <location>
        <begin position="599"/>
        <end position="636"/>
    </location>
</feature>
<keyword evidence="3" id="KW-1133">Transmembrane helix</keyword>
<accession>A0A2N9GPQ7</accession>
<feature type="transmembrane region" description="Helical" evidence="3">
    <location>
        <begin position="115"/>
        <end position="136"/>
    </location>
</feature>
<dbReference type="Pfam" id="PF07727">
    <property type="entry name" value="RVT_2"/>
    <property type="match status" value="1"/>
</dbReference>
<dbReference type="InterPro" id="IPR054722">
    <property type="entry name" value="PolX-like_BBD"/>
</dbReference>
<dbReference type="GO" id="GO:0003676">
    <property type="term" value="F:nucleic acid binding"/>
    <property type="evidence" value="ECO:0007669"/>
    <property type="project" value="InterPro"/>
</dbReference>
<dbReference type="InterPro" id="IPR012337">
    <property type="entry name" value="RNaseH-like_sf"/>
</dbReference>
<dbReference type="InterPro" id="IPR057670">
    <property type="entry name" value="SH3_retrovirus"/>
</dbReference>
<dbReference type="EMBL" id="OIVN01002201">
    <property type="protein sequence ID" value="SPD01448.1"/>
    <property type="molecule type" value="Genomic_DNA"/>
</dbReference>
<feature type="domain" description="Integrase catalytic" evidence="4">
    <location>
        <begin position="818"/>
        <end position="1008"/>
    </location>
</feature>
<name>A0A2N9GPQ7_FAGSY</name>
<dbReference type="CDD" id="cd09272">
    <property type="entry name" value="RNase_HI_RT_Ty1"/>
    <property type="match status" value="1"/>
</dbReference>
<feature type="transmembrane region" description="Helical" evidence="3">
    <location>
        <begin position="283"/>
        <end position="308"/>
    </location>
</feature>
<feature type="transmembrane region" description="Helical" evidence="3">
    <location>
        <begin position="196"/>
        <end position="217"/>
    </location>
</feature>
<feature type="transmembrane region" description="Helical" evidence="3">
    <location>
        <begin position="46"/>
        <end position="66"/>
    </location>
</feature>
<sequence>MKGSEMDSNHVMLNEKLIENNHDIQNPKLNAFDILKEALVIIFKKFNFIIFIFLASIPLFCFKVYYEIFLQSNLVETSNILKQTPGYSDFGWPIPDFIDNKMTKHVFYELLQLGFLYLVPLHLLELCTVVVTVDLSSKIYAEERPMTLKEMILKPIYGARLGGTFITSICVLHLSTCTLLGLIWLVTYYVILENSMIEVFLAVFYGVAFVALLTKYLEWSAMWNMSIVISVLEGIYGYEAFALSAYFSKGSERRGLILMIVFFVWGLGLRLPCLYFGCYEGWLGISVQVSLVCLGNVLKWVVCMVYFYDCKKRILEKKVDEEVGRDVKDVDEEVEIGSMQSQWLHTLAFLPLLAKYLEWSAMWNMSIVISVLEGIYGDEASALSAYYSKVLVLPGVLPLPQLSPALPSRHRQKSGCLRCQEADSSSNRLAATLGSPATELRSRHLCSRLKDLEKLDPTAQESTPYDVGRAATRRPKFRRRYPRFFSYRTPITTPPPPLERSLLLVWNLGVMTQLRMYGTCLLLDMLDQMVLENITSWLLYISCARIQLVSTHRERTRLHQFLMGVLDDFESVRSQLLNRSPLPTVNQAVNDLVREETRLKSHRSSQPHTTVLATPVSVDPTVTAPPKGHDKRRSNKKNSHLICAFCKHRGHTIDQCNMRARILQRSAALTASESVPSSDVAPFDPVSLTTPTYSIADLQALFNQILPCCNHMTDNPHLTSAHTPPVLPTITTADGSAMTVSHVGSISTPNLSVSDVFCVPKLHLNLLSVGQLTELGLNLFFSSRGCLVQDSRTGQIVGTARKVGRLFELTSLHFPSSSVSAPVIAASASIELWHSRLGHVSLPRIQTLVSRGLLGSISSSPFDCMPCQLGKQPALPFNNSESIASATFDLIHSDVWGPSPVPTTQYSKAIKVFRSDNAREYRQTDFSTILKHYGTIFHTSCAGTSQQNGRAERKLRHILDTVRALTNAASTPVSFWGEAALTAVYTINRCPSPVVQNTTPYERLFGTAPNYSLLKGYRCYDPVAKRLRVSRHVVFWEHKMFYSLPSFSASNDDSQADPLPNLFPEIPSPSAESVNPISDESPSADPSSDVSPTTDPTFNESPLSAPAANPVSTTAPEPRRSHRVSTLPSHLRDFHCFSVFATLHEPHTFREASSDPLWQQAMKEELDALLKTGTWDLVDLPAGKSAIGCKWVYKIKTRSDGTVDRYKARLVAKGFTQEYGIDYEETFAPVACLSSVRTLIAVSASRHWPLFQMDVKNAFLNGELTEEVYMQLPPGFSQPPGFSHKVCRLLRALYGLKQAPRAWFAKFSSTISQHGFSASSYDSALFFRRSDHGITLLLLYVDDMIITGDDVQGIQDLKRFLGQHFEMKDLGPLSYFLGLEVSSSSDGYYLTQAKYTSDLISRAGITDSKIVDTPIEYNNRLNTHDGEPLPDATLYRQLVGSLVYLTVTRPDISYVVHIVSQFMAAPRSLHYAAVLRILRYLKGTLFHGLHFSSQSSLTLQAYSDADWAGDPTDRRSTTGYCFLLGDSLISWRSKKQSVVARSSTEAEYRALADTTAELLWLRWLLQDLGIDCSTAVPIHCDNQSAIQIAHNDVFHERTKHIEIDCHFVRHHLLQGTLQLRSVSSQDQLADIFTKPMPPGRFRDLISKLKLVSLHPT</sequence>
<keyword evidence="1" id="KW-0378">Hydrolase</keyword>
<keyword evidence="3" id="KW-0472">Membrane</keyword>
<dbReference type="GO" id="GO:0015074">
    <property type="term" value="P:DNA integration"/>
    <property type="evidence" value="ECO:0007669"/>
    <property type="project" value="InterPro"/>
</dbReference>
<dbReference type="SUPFAM" id="SSF53098">
    <property type="entry name" value="Ribonuclease H-like"/>
    <property type="match status" value="1"/>
</dbReference>
<dbReference type="Pfam" id="PF22936">
    <property type="entry name" value="Pol_BBD"/>
    <property type="match status" value="1"/>
</dbReference>
<dbReference type="InterPro" id="IPR036397">
    <property type="entry name" value="RNaseH_sf"/>
</dbReference>
<keyword evidence="1" id="KW-0064">Aspartyl protease</keyword>
<keyword evidence="3" id="KW-0812">Transmembrane</keyword>
<dbReference type="InterPro" id="IPR043502">
    <property type="entry name" value="DNA/RNA_pol_sf"/>
</dbReference>
<dbReference type="InterPro" id="IPR013103">
    <property type="entry name" value="RVT_2"/>
</dbReference>
<dbReference type="SUPFAM" id="SSF56672">
    <property type="entry name" value="DNA/RNA polymerases"/>
    <property type="match status" value="1"/>
</dbReference>
<dbReference type="Gene3D" id="3.30.420.10">
    <property type="entry name" value="Ribonuclease H-like superfamily/Ribonuclease H"/>
    <property type="match status" value="1"/>
</dbReference>
<dbReference type="PANTHER" id="PTHR36714">
    <property type="entry name" value="T23E23.1"/>
    <property type="match status" value="1"/>
</dbReference>
<dbReference type="Pfam" id="PF13976">
    <property type="entry name" value="gag_pre-integrs"/>
    <property type="match status" value="1"/>
</dbReference>
<evidence type="ECO:0000256" key="1">
    <source>
        <dbReference type="ARBA" id="ARBA00022750"/>
    </source>
</evidence>
<dbReference type="PANTHER" id="PTHR36714:SF7">
    <property type="entry name" value="TRANSMEMBRANE PROTEIN"/>
    <property type="match status" value="1"/>
</dbReference>
<feature type="compositionally biased region" description="Low complexity" evidence="2">
    <location>
        <begin position="1078"/>
        <end position="1097"/>
    </location>
</feature>
<feature type="region of interest" description="Disordered" evidence="2">
    <location>
        <begin position="1050"/>
        <end position="1124"/>
    </location>
</feature>